<evidence type="ECO:0000259" key="9">
    <source>
        <dbReference type="Pfam" id="PF06807"/>
    </source>
</evidence>
<dbReference type="GO" id="GO:0031124">
    <property type="term" value="P:mRNA 3'-end processing"/>
    <property type="evidence" value="ECO:0007669"/>
    <property type="project" value="UniProtKB-UniRule"/>
</dbReference>
<dbReference type="Gene3D" id="2.40.30.330">
    <property type="entry name" value="Pre-mRNA cleavage complex subunit Clp1, C-terminal domain"/>
    <property type="match status" value="1"/>
</dbReference>
<evidence type="ECO:0000256" key="5">
    <source>
        <dbReference type="ARBA" id="ARBA00022741"/>
    </source>
</evidence>
<proteinExistence type="inferred from homology"/>
<dbReference type="FunFam" id="2.60.120.1030:FF:000001">
    <property type="entry name" value="Protein CLP1 homolog 5"/>
    <property type="match status" value="1"/>
</dbReference>
<name>A0A1X2G4P6_9FUNG</name>
<feature type="domain" description="Clp1 C-terminal" evidence="9">
    <location>
        <begin position="319"/>
        <end position="432"/>
    </location>
</feature>
<dbReference type="Pfam" id="PF16575">
    <property type="entry name" value="CLP1_P"/>
    <property type="match status" value="1"/>
</dbReference>
<dbReference type="InterPro" id="IPR027417">
    <property type="entry name" value="P-loop_NTPase"/>
</dbReference>
<evidence type="ECO:0000256" key="7">
    <source>
        <dbReference type="ARBA" id="ARBA00023242"/>
    </source>
</evidence>
<keyword evidence="13" id="KW-1185">Reference proteome</keyword>
<dbReference type="CDD" id="cd01983">
    <property type="entry name" value="SIMIBI"/>
    <property type="match status" value="1"/>
</dbReference>
<keyword evidence="4 8" id="KW-0507">mRNA processing</keyword>
<evidence type="ECO:0000256" key="3">
    <source>
        <dbReference type="ARBA" id="ARBA00019824"/>
    </source>
</evidence>
<evidence type="ECO:0000313" key="12">
    <source>
        <dbReference type="EMBL" id="ORX44933.1"/>
    </source>
</evidence>
<dbReference type="HAMAP" id="MF_03035">
    <property type="entry name" value="Clp1"/>
    <property type="match status" value="1"/>
</dbReference>
<dbReference type="STRING" id="101127.A0A1X2G4P6"/>
<evidence type="ECO:0000256" key="4">
    <source>
        <dbReference type="ARBA" id="ARBA00022664"/>
    </source>
</evidence>
<dbReference type="InterPro" id="IPR045116">
    <property type="entry name" value="Clp1/Grc3"/>
</dbReference>
<organism evidence="12 13">
    <name type="scientific">Hesseltinella vesiculosa</name>
    <dbReference type="NCBI Taxonomy" id="101127"/>
    <lineage>
        <taxon>Eukaryota</taxon>
        <taxon>Fungi</taxon>
        <taxon>Fungi incertae sedis</taxon>
        <taxon>Mucoromycota</taxon>
        <taxon>Mucoromycotina</taxon>
        <taxon>Mucoromycetes</taxon>
        <taxon>Mucorales</taxon>
        <taxon>Cunninghamellaceae</taxon>
        <taxon>Hesseltinella</taxon>
    </lineage>
</organism>
<dbReference type="GO" id="GO:0051731">
    <property type="term" value="F:polynucleotide 5'-hydroxyl-kinase activity"/>
    <property type="evidence" value="ECO:0007669"/>
    <property type="project" value="InterPro"/>
</dbReference>
<comment type="caution">
    <text evidence="12">The sequence shown here is derived from an EMBL/GenBank/DDBJ whole genome shotgun (WGS) entry which is preliminary data.</text>
</comment>
<comment type="subcellular location">
    <subcellularLocation>
        <location evidence="1 8">Nucleus</location>
    </subcellularLocation>
</comment>
<feature type="binding site" evidence="8">
    <location>
        <position position="17"/>
    </location>
    <ligand>
        <name>ATP</name>
        <dbReference type="ChEBI" id="CHEBI:30616"/>
    </ligand>
</feature>
<gene>
    <name evidence="8" type="primary">CLP1</name>
    <name evidence="12" type="ORF">DM01DRAFT_1340242</name>
</gene>
<evidence type="ECO:0000256" key="8">
    <source>
        <dbReference type="HAMAP-Rule" id="MF_03035"/>
    </source>
</evidence>
<dbReference type="EMBL" id="MCGT01000045">
    <property type="protein sequence ID" value="ORX44933.1"/>
    <property type="molecule type" value="Genomic_DNA"/>
</dbReference>
<comment type="similarity">
    <text evidence="8">Belongs to the Clp1 family. Clp1 subfamily.</text>
</comment>
<dbReference type="SUPFAM" id="SSF52540">
    <property type="entry name" value="P-loop containing nucleoside triphosphate hydrolases"/>
    <property type="match status" value="1"/>
</dbReference>
<feature type="binding site" evidence="8">
    <location>
        <position position="56"/>
    </location>
    <ligand>
        <name>ATP</name>
        <dbReference type="ChEBI" id="CHEBI:30616"/>
    </ligand>
</feature>
<evidence type="ECO:0000256" key="2">
    <source>
        <dbReference type="ARBA" id="ARBA00018706"/>
    </source>
</evidence>
<dbReference type="Gene3D" id="3.40.50.300">
    <property type="entry name" value="P-loop containing nucleotide triphosphate hydrolases"/>
    <property type="match status" value="1"/>
</dbReference>
<comment type="function">
    <text evidence="8">Required for endonucleolytic cleavage during polyadenylation-dependent pre-mRNA 3'-end formation.</text>
</comment>
<keyword evidence="6 8" id="KW-0067">ATP-binding</keyword>
<dbReference type="OrthoDB" id="258143at2759"/>
<dbReference type="PANTHER" id="PTHR12755">
    <property type="entry name" value="CLEAVAGE/POLYADENYLATION FACTOR IA SUBUNIT CLP1P"/>
    <property type="match status" value="1"/>
</dbReference>
<evidence type="ECO:0000256" key="6">
    <source>
        <dbReference type="ARBA" id="ARBA00022840"/>
    </source>
</evidence>
<accession>A0A1X2G4P6</accession>
<feature type="binding site" evidence="8">
    <location>
        <begin position="118"/>
        <end position="123"/>
    </location>
    <ligand>
        <name>ATP</name>
        <dbReference type="ChEBI" id="CHEBI:30616"/>
    </ligand>
</feature>
<protein>
    <recommendedName>
        <fullName evidence="3">Polynucleotide 5'-hydroxyl-kinase GRC3</fullName>
    </recommendedName>
    <alternativeName>
        <fullName evidence="2">Polynucleotide 5'-hydroxyl-kinase grc3</fullName>
    </alternativeName>
</protein>
<dbReference type="PANTHER" id="PTHR12755:SF6">
    <property type="entry name" value="POLYRIBONUCLEOTIDE 5'-HYDROXYL-KINASE CLP1"/>
    <property type="match status" value="1"/>
</dbReference>
<feature type="domain" description="Clp1 P-loop" evidence="11">
    <location>
        <begin position="115"/>
        <end position="313"/>
    </location>
</feature>
<dbReference type="InterPro" id="IPR038239">
    <property type="entry name" value="Clp1_N_sf"/>
</dbReference>
<dbReference type="InterPro" id="IPR028606">
    <property type="entry name" value="Clp1"/>
</dbReference>
<evidence type="ECO:0000256" key="1">
    <source>
        <dbReference type="ARBA" id="ARBA00004123"/>
    </source>
</evidence>
<dbReference type="InterPro" id="IPR038238">
    <property type="entry name" value="Clp1_C_sf"/>
</dbReference>
<sequence>MTDSLPPRTVVLEPDSEFRFEVDFKNNASIKLIKGTAEIFGTELAEGNEYSFCGRKAAVYTWHGCTLEIQGSFLVEYTANETPMVSYLNAHLAIQDLRIKAKQANDMGPRILVVGPHDVGKTSLCKILASYGYRQGEKPLYVSLDTAEGAITMPGAVTATTINHLLDVEEGFGSSATTAAIGSVAVPLAYYYGYESPADNVKYYKLVTEKLASTIQRRLAADDESRISGSIIDTFGLVDHVGYEVTQHLVDVFAVNVIIVLGHERLYSDLTRIYNDRQDISVVKLHKSGGVVERDRAFRTQTQKAKIHEYFYGTSNYELAPYSMLLNFSDLHVWRVGETVAPTSAMPMGMDPQQAESELVKVTNLDMCLHSILAILDAEDTETEEQLLDSNVLGFIYISDVNENTRKMTVLSPAPGRLPRNHVLMGAFKWLET</sequence>
<dbReference type="GO" id="GO:0006388">
    <property type="term" value="P:tRNA splicing, via endonucleolytic cleavage and ligation"/>
    <property type="evidence" value="ECO:0007669"/>
    <property type="project" value="TreeGrafter"/>
</dbReference>
<dbReference type="InterPro" id="IPR032324">
    <property type="entry name" value="Clp1_N"/>
</dbReference>
<evidence type="ECO:0000259" key="11">
    <source>
        <dbReference type="Pfam" id="PF16575"/>
    </source>
</evidence>
<dbReference type="GO" id="GO:0005524">
    <property type="term" value="F:ATP binding"/>
    <property type="evidence" value="ECO:0007669"/>
    <property type="project" value="UniProtKB-UniRule"/>
</dbReference>
<keyword evidence="7 8" id="KW-0539">Nucleus</keyword>
<dbReference type="Pfam" id="PF06807">
    <property type="entry name" value="Clp1"/>
    <property type="match status" value="1"/>
</dbReference>
<feature type="domain" description="Clp1 N-terminal" evidence="10">
    <location>
        <begin position="12"/>
        <end position="101"/>
    </location>
</feature>
<dbReference type="InterPro" id="IPR010655">
    <property type="entry name" value="Clp1_C"/>
</dbReference>
<dbReference type="AlphaFoldDB" id="A0A1X2G4P6"/>
<keyword evidence="5 8" id="KW-0547">Nucleotide-binding</keyword>
<evidence type="ECO:0000259" key="10">
    <source>
        <dbReference type="Pfam" id="PF16573"/>
    </source>
</evidence>
<dbReference type="Pfam" id="PF16573">
    <property type="entry name" value="CLP1_N"/>
    <property type="match status" value="1"/>
</dbReference>
<dbReference type="GO" id="GO:0005849">
    <property type="term" value="C:mRNA cleavage factor complex"/>
    <property type="evidence" value="ECO:0007669"/>
    <property type="project" value="UniProtKB-UniRule"/>
</dbReference>
<dbReference type="Proteomes" id="UP000242146">
    <property type="component" value="Unassembled WGS sequence"/>
</dbReference>
<reference evidence="12 13" key="1">
    <citation type="submission" date="2016-07" db="EMBL/GenBank/DDBJ databases">
        <title>Pervasive Adenine N6-methylation of Active Genes in Fungi.</title>
        <authorList>
            <consortium name="DOE Joint Genome Institute"/>
            <person name="Mondo S.J."/>
            <person name="Dannebaum R.O."/>
            <person name="Kuo R.C."/>
            <person name="Labutti K."/>
            <person name="Haridas S."/>
            <person name="Kuo A."/>
            <person name="Salamov A."/>
            <person name="Ahrendt S.R."/>
            <person name="Lipzen A."/>
            <person name="Sullivan W."/>
            <person name="Andreopoulos W.B."/>
            <person name="Clum A."/>
            <person name="Lindquist E."/>
            <person name="Daum C."/>
            <person name="Ramamoorthy G.K."/>
            <person name="Gryganskyi A."/>
            <person name="Culley D."/>
            <person name="Magnuson J.K."/>
            <person name="James T.Y."/>
            <person name="O'Malley M.A."/>
            <person name="Stajich J.E."/>
            <person name="Spatafora J.W."/>
            <person name="Visel A."/>
            <person name="Grigoriev I.V."/>
        </authorList>
    </citation>
    <scope>NUCLEOTIDE SEQUENCE [LARGE SCALE GENOMIC DNA]</scope>
    <source>
        <strain evidence="12 13">NRRL 3301</strain>
    </source>
</reference>
<dbReference type="InterPro" id="IPR032319">
    <property type="entry name" value="CLP1_P"/>
</dbReference>
<evidence type="ECO:0000313" key="13">
    <source>
        <dbReference type="Proteomes" id="UP000242146"/>
    </source>
</evidence>
<dbReference type="Gene3D" id="2.60.120.1030">
    <property type="entry name" value="Clp1, DNA binding domain"/>
    <property type="match status" value="1"/>
</dbReference>
<comment type="subunit">
    <text evidence="8">Component of a pre-mRNA cleavage factor complex. Interacts directly with PCF11.</text>
</comment>